<sequence>MRAVYRNPRELATCLKDIVDTYYDDLISYEKMEERIMKIVDANREAIYKEKNMSVKIANVLGDKRVDVINKVVESKTKSEV</sequence>
<evidence type="ECO:0000313" key="2">
    <source>
        <dbReference type="EMBL" id="MBC2475180.1"/>
    </source>
</evidence>
<reference evidence="4" key="5">
    <citation type="submission" date="2020-05" db="EMBL/GenBank/DDBJ databases">
        <title>Genomic insights into acetone-butanol-ethanol (ABE) fermentation by sequencing solventogenic clostridia strains.</title>
        <authorList>
            <person name="Brown S."/>
        </authorList>
    </citation>
    <scope>NUCLEOTIDE SEQUENCE</scope>
    <source>
        <strain evidence="5">DJ123</strain>
        <strain evidence="4">DJ126</strain>
    </source>
</reference>
<dbReference type="AlphaFoldDB" id="A0A0B5QHQ9"/>
<evidence type="ECO:0000313" key="6">
    <source>
        <dbReference type="EMBL" id="OOP72214.1"/>
    </source>
</evidence>
<dbReference type="KEGG" id="cbei:LF65_00878"/>
<evidence type="ECO:0000313" key="5">
    <source>
        <dbReference type="EMBL" id="NSB16885.1"/>
    </source>
</evidence>
<dbReference type="EMBL" id="JABTDW010000001">
    <property type="protein sequence ID" value="NSB16885.1"/>
    <property type="molecule type" value="Genomic_DNA"/>
</dbReference>
<dbReference type="Proteomes" id="UP000031866">
    <property type="component" value="Chromosome"/>
</dbReference>
<name>A0A0B5QHQ9_CLOBE</name>
<reference evidence="3" key="6">
    <citation type="submission" date="2020-11" db="EMBL/GenBank/DDBJ databases">
        <authorList>
            <person name="Thieme N."/>
            <person name="Liebl W."/>
            <person name="Zverlov V."/>
        </authorList>
    </citation>
    <scope>NUCLEOTIDE SEQUENCE</scope>
    <source>
        <strain evidence="3">NT08</strain>
    </source>
</reference>
<dbReference type="EMBL" id="JADOEF010000001">
    <property type="protein sequence ID" value="MBF7807338.1"/>
    <property type="molecule type" value="Genomic_DNA"/>
</dbReference>
<dbReference type="EMBL" id="JABAGV010000023">
    <property type="protein sequence ID" value="MBC2475180.1"/>
    <property type="molecule type" value="Genomic_DNA"/>
</dbReference>
<dbReference type="STRING" id="1520.LF65_00878"/>
<dbReference type="NCBIfam" id="TIGR04540">
    <property type="entry name" value="CLB_0814_fam"/>
    <property type="match status" value="1"/>
</dbReference>
<evidence type="ECO:0000313" key="4">
    <source>
        <dbReference type="EMBL" id="NRV08247.1"/>
    </source>
</evidence>
<dbReference type="Proteomes" id="UP001194098">
    <property type="component" value="Unassembled WGS sequence"/>
</dbReference>
<evidence type="ECO:0000313" key="7">
    <source>
        <dbReference type="Proteomes" id="UP000031866"/>
    </source>
</evidence>
<dbReference type="RefSeq" id="WP_011968141.1">
    <property type="nucleotide sequence ID" value="NZ_BKAK01000007.1"/>
</dbReference>
<evidence type="ECO:0000313" key="3">
    <source>
        <dbReference type="EMBL" id="MBF7807338.1"/>
    </source>
</evidence>
<evidence type="ECO:0000313" key="8">
    <source>
        <dbReference type="Proteomes" id="UP000190959"/>
    </source>
</evidence>
<dbReference type="EMBL" id="MWMH01000006">
    <property type="protein sequence ID" value="OOP72214.1"/>
    <property type="molecule type" value="Genomic_DNA"/>
</dbReference>
<dbReference type="EMBL" id="CP010086">
    <property type="protein sequence ID" value="AJG97502.1"/>
    <property type="molecule type" value="Genomic_DNA"/>
</dbReference>
<reference evidence="2" key="4">
    <citation type="submission" date="2020-04" db="EMBL/GenBank/DDBJ databases">
        <authorList>
            <person name="Brown S."/>
        </authorList>
    </citation>
    <scope>NUCLEOTIDE SEQUENCE</scope>
    <source>
        <strain evidence="2">DJ015</strain>
    </source>
</reference>
<dbReference type="Proteomes" id="UP000821656">
    <property type="component" value="Unassembled WGS sequence"/>
</dbReference>
<dbReference type="OrthoDB" id="1919713at2"/>
<gene>
    <name evidence="5" type="ORF">BCD95_005144</name>
    <name evidence="6" type="ORF">CBEIBR21_18380</name>
    <name evidence="4" type="ORF">DFH45_001210</name>
    <name evidence="2" type="ORF">HGI39_10755</name>
    <name evidence="3" type="ORF">IS491_01125</name>
    <name evidence="1" type="ORF">LF65_00878</name>
</gene>
<dbReference type="Proteomes" id="UP000190959">
    <property type="component" value="Unassembled WGS sequence"/>
</dbReference>
<reference evidence="2" key="7">
    <citation type="journal article" date="2022" name="Nat. Biotechnol.">
        <title>Carbon-negative production of acetone and isopropanol by gas fermentation at industrial pilot scale.</title>
        <authorList>
            <person name="Liew F.E."/>
            <person name="Nogle R."/>
            <person name="Abdalla T."/>
            <person name="Rasor B.J."/>
            <person name="Canter C."/>
            <person name="Jensen R.O."/>
            <person name="Wang L."/>
            <person name="Strutz J."/>
            <person name="Chirania P."/>
            <person name="De Tissera S."/>
            <person name="Mueller A.P."/>
            <person name="Ruan Z."/>
            <person name="Gao A."/>
            <person name="Tran L."/>
            <person name="Engle N.L."/>
            <person name="Bromley J.C."/>
            <person name="Daniell J."/>
            <person name="Conrado R."/>
            <person name="Tschaplinski T.J."/>
            <person name="Giannone R.J."/>
            <person name="Hettich R.L."/>
            <person name="Karim A.S."/>
            <person name="Simpson S.D."/>
            <person name="Brown S.D."/>
            <person name="Leang C."/>
            <person name="Jewett M.C."/>
            <person name="Kopke M."/>
        </authorList>
    </citation>
    <scope>NUCLEOTIDE SEQUENCE</scope>
    <source>
        <strain evidence="2">DJ015</strain>
    </source>
</reference>
<dbReference type="Proteomes" id="UP000822184">
    <property type="component" value="Unassembled WGS sequence"/>
</dbReference>
<dbReference type="GeneID" id="66343738"/>
<accession>A0A0B5QHQ9</accession>
<reference evidence="1" key="2">
    <citation type="submission" date="2016-02" db="EMBL/GenBank/DDBJ databases">
        <title>Genome sequence of Clostridium beijerinckii strain 59B.</title>
        <authorList>
            <person name="Little G.T."/>
            <person name="Minton N.P."/>
        </authorList>
    </citation>
    <scope>NUCLEOTIDE SEQUENCE</scope>
    <source>
        <strain evidence="1">NCIMB 14988</strain>
    </source>
</reference>
<dbReference type="OMA" id="KIYKDMQ"/>
<reference evidence="6 8" key="3">
    <citation type="submission" date="2017-02" db="EMBL/GenBank/DDBJ databases">
        <title>Genome sequence of Clostridium beijerinckii Br21.</title>
        <authorList>
            <person name="Fonseca B.C."/>
            <person name="Guazzaroni M.E."/>
            <person name="Riano-Pachon D.M."/>
            <person name="Reginatto V."/>
        </authorList>
    </citation>
    <scope>NUCLEOTIDE SEQUENCE [LARGE SCALE GENOMIC DNA]</scope>
    <source>
        <strain evidence="6 8">Br21</strain>
    </source>
</reference>
<proteinExistence type="predicted"/>
<organism evidence="1 7">
    <name type="scientific">Clostridium beijerinckii</name>
    <name type="common">Clostridium MP</name>
    <dbReference type="NCBI Taxonomy" id="1520"/>
    <lineage>
        <taxon>Bacteria</taxon>
        <taxon>Bacillati</taxon>
        <taxon>Bacillota</taxon>
        <taxon>Clostridia</taxon>
        <taxon>Eubacteriales</taxon>
        <taxon>Clostridiaceae</taxon>
        <taxon>Clostridium</taxon>
    </lineage>
</organism>
<dbReference type="EMBL" id="JABSXK010000001">
    <property type="protein sequence ID" value="NRV08247.1"/>
    <property type="molecule type" value="Genomic_DNA"/>
</dbReference>
<protein>
    <submittedName>
        <fullName evidence="1">Ribonuclease P</fullName>
    </submittedName>
    <submittedName>
        <fullName evidence="2">TIGR04540 family protein</fullName>
    </submittedName>
    <submittedName>
        <fullName evidence="4">Uncharacterized protein (TIGR04540 family)</fullName>
    </submittedName>
</protein>
<dbReference type="Proteomes" id="UP000631418">
    <property type="component" value="Unassembled WGS sequence"/>
</dbReference>
<dbReference type="InterPro" id="IPR030902">
    <property type="entry name" value="CLB_0814_fam"/>
</dbReference>
<evidence type="ECO:0000313" key="1">
    <source>
        <dbReference type="EMBL" id="AJG97502.1"/>
    </source>
</evidence>
<reference evidence="7" key="1">
    <citation type="submission" date="2014-12" db="EMBL/GenBank/DDBJ databases">
        <title>Genome sequence of Clostridium beijerinckii strain 59B.</title>
        <authorList>
            <person name="Little G.T."/>
            <person name="Minton N.P."/>
        </authorList>
    </citation>
    <scope>NUCLEOTIDE SEQUENCE [LARGE SCALE GENOMIC DNA]</scope>
    <source>
        <strain evidence="7">59B</strain>
    </source>
</reference>